<reference evidence="2 5" key="2">
    <citation type="submission" date="2018-10" db="EMBL/GenBank/DDBJ databases">
        <title>Sequencing the genomes of 1000 actinobacteria strains.</title>
        <authorList>
            <person name="Klenk H.-P."/>
        </authorList>
    </citation>
    <scope>NUCLEOTIDE SEQUENCE [LARGE SCALE GENOMIC DNA]</scope>
    <source>
        <strain evidence="2 5">DSM 45119</strain>
    </source>
</reference>
<dbReference type="Proteomes" id="UP000270697">
    <property type="component" value="Unassembled WGS sequence"/>
</dbReference>
<name>A0A1I5BZA8_9PSEU</name>
<dbReference type="RefSeq" id="WP_093154385.1">
    <property type="nucleotide sequence ID" value="NZ_FOUP01000007.1"/>
</dbReference>
<dbReference type="Proteomes" id="UP000199398">
    <property type="component" value="Unassembled WGS sequence"/>
</dbReference>
<proteinExistence type="predicted"/>
<dbReference type="EMBL" id="FOUP01000007">
    <property type="protein sequence ID" value="SFN80054.1"/>
    <property type="molecule type" value="Genomic_DNA"/>
</dbReference>
<protein>
    <submittedName>
        <fullName evidence="3">Uncharacterized protein</fullName>
    </submittedName>
</protein>
<feature type="region of interest" description="Disordered" evidence="1">
    <location>
        <begin position="40"/>
        <end position="68"/>
    </location>
</feature>
<evidence type="ECO:0000313" key="2">
    <source>
        <dbReference type="EMBL" id="RKT89029.1"/>
    </source>
</evidence>
<organism evidence="3 4">
    <name type="scientific">Saccharopolyspora antimicrobica</name>
    <dbReference type="NCBI Taxonomy" id="455193"/>
    <lineage>
        <taxon>Bacteria</taxon>
        <taxon>Bacillati</taxon>
        <taxon>Actinomycetota</taxon>
        <taxon>Actinomycetes</taxon>
        <taxon>Pseudonocardiales</taxon>
        <taxon>Pseudonocardiaceae</taxon>
        <taxon>Saccharopolyspora</taxon>
    </lineage>
</organism>
<dbReference type="EMBL" id="RBXX01000002">
    <property type="protein sequence ID" value="RKT89029.1"/>
    <property type="molecule type" value="Genomic_DNA"/>
</dbReference>
<reference evidence="3 4" key="1">
    <citation type="submission" date="2016-10" db="EMBL/GenBank/DDBJ databases">
        <authorList>
            <person name="de Groot N.N."/>
        </authorList>
    </citation>
    <scope>NUCLEOTIDE SEQUENCE [LARGE SCALE GENOMIC DNA]</scope>
    <source>
        <strain evidence="3 4">CPCC 201259</strain>
    </source>
</reference>
<feature type="compositionally biased region" description="Basic and acidic residues" evidence="1">
    <location>
        <begin position="55"/>
        <end position="65"/>
    </location>
</feature>
<evidence type="ECO:0000256" key="1">
    <source>
        <dbReference type="SAM" id="MobiDB-lite"/>
    </source>
</evidence>
<feature type="compositionally biased region" description="Polar residues" evidence="1">
    <location>
        <begin position="40"/>
        <end position="52"/>
    </location>
</feature>
<accession>A0A1I5BZA8</accession>
<dbReference type="STRING" id="455193.SAMN05421805_1076"/>
<keyword evidence="5" id="KW-1185">Reference proteome</keyword>
<evidence type="ECO:0000313" key="3">
    <source>
        <dbReference type="EMBL" id="SFN80054.1"/>
    </source>
</evidence>
<sequence>MCNRLPTVRTAGIPALCVILLTLGTFLAAHTLIGTPTTCAAGSQISSHSQPCGENRPDSLEHGPGDAECAASARDVGSTLDTAALLLDPATGGQEFPSAFHRTTTALPRPALPPHGRDVLSSTCISRT</sequence>
<feature type="region of interest" description="Disordered" evidence="1">
    <location>
        <begin position="106"/>
        <end position="128"/>
    </location>
</feature>
<evidence type="ECO:0000313" key="4">
    <source>
        <dbReference type="Proteomes" id="UP000199398"/>
    </source>
</evidence>
<evidence type="ECO:0000313" key="5">
    <source>
        <dbReference type="Proteomes" id="UP000270697"/>
    </source>
</evidence>
<dbReference type="AlphaFoldDB" id="A0A1I5BZA8"/>
<gene>
    <name evidence="2" type="ORF">ATL45_7475</name>
    <name evidence="3" type="ORF">SAMN05421805_1076</name>
</gene>